<dbReference type="Proteomes" id="UP001194746">
    <property type="component" value="Unassembled WGS sequence"/>
</dbReference>
<keyword evidence="5" id="KW-1185">Reference proteome</keyword>
<keyword evidence="1" id="KW-0175">Coiled coil</keyword>
<feature type="compositionally biased region" description="Basic and acidic residues" evidence="2">
    <location>
        <begin position="382"/>
        <end position="391"/>
    </location>
</feature>
<evidence type="ECO:0000256" key="1">
    <source>
        <dbReference type="SAM" id="Coils"/>
    </source>
</evidence>
<dbReference type="InterPro" id="IPR058925">
    <property type="entry name" value="zf-C2H2_AcuF"/>
</dbReference>
<reference evidence="4" key="1">
    <citation type="journal article" date="2019" name="Beilstein J. Org. Chem.">
        <title>Nanangenines: drimane sesquiterpenoids as the dominant metabolite cohort of a novel Australian fungus, Aspergillus nanangensis.</title>
        <authorList>
            <person name="Lacey H.J."/>
            <person name="Gilchrist C.L.M."/>
            <person name="Crombie A."/>
            <person name="Kalaitzis J.A."/>
            <person name="Vuong D."/>
            <person name="Rutledge P.J."/>
            <person name="Turner P."/>
            <person name="Pitt J.I."/>
            <person name="Lacey E."/>
            <person name="Chooi Y.H."/>
            <person name="Piggott A.M."/>
        </authorList>
    </citation>
    <scope>NUCLEOTIDE SEQUENCE</scope>
    <source>
        <strain evidence="4">MST-FP2251</strain>
    </source>
</reference>
<name>A0AAD4GYU5_ASPNN</name>
<accession>A0AAD4GYU5</accession>
<dbReference type="Pfam" id="PF26082">
    <property type="entry name" value="zf-C2H2_AcuF"/>
    <property type="match status" value="1"/>
</dbReference>
<feature type="region of interest" description="Disordered" evidence="2">
    <location>
        <begin position="376"/>
        <end position="409"/>
    </location>
</feature>
<feature type="domain" description="Oxidoreductase acuF-like C2H2 type zinc-finger" evidence="3">
    <location>
        <begin position="275"/>
        <end position="301"/>
    </location>
</feature>
<sequence>MDQSIATLFTTCYSRFFKLATSATIATRTPEVAPSLWEEELVRLRVWAANIGAHQTEQSSLEYRLRDASDVKIQVTQLLRNLRNLLNDLLQELRTTKHDVDADSDTDWGALNETDDFNLTDLQQIHKCIVENVTCLYQMSMIIRRPAHHDRIFKAREEDAAPYRFFDCQHVSSKFPSVNDDLVSRLGDAISKRRAIINYRERHRQKLAHGIDSGLQDGQSITISETVATEFQVDRTALPDVSETSSVTSYAPTLFERANAVAIPPLPPGATDHSSFECPYCYFIITVEGSRTWARHVFHDLLPYVCVFPACRTPDKLYVSRREWFSHVKRTHEDALTNYECVFCQNRLRPAEIEKHLARHLEELALFALPHYDVEDEDPNDVPDHPNKEESGDSATDDDDRPATVEPPVERMRQNEYFVPGDGINRDVIQADICRYLGNDALVRPGAHNGHLGFYLRAYRNLTHEMITDLKKDSALWEAEVSRRADLGYPRGSYLEYVSNGSSMVPTEYPRPSPYYQPPTP</sequence>
<gene>
    <name evidence="4" type="ORF">FE257_000161</name>
</gene>
<dbReference type="PANTHER" id="PTHR35391:SF7">
    <property type="entry name" value="C2H2-TYPE DOMAIN-CONTAINING PROTEIN"/>
    <property type="match status" value="1"/>
</dbReference>
<evidence type="ECO:0000313" key="5">
    <source>
        <dbReference type="Proteomes" id="UP001194746"/>
    </source>
</evidence>
<comment type="caution">
    <text evidence="4">The sequence shown here is derived from an EMBL/GenBank/DDBJ whole genome shotgun (WGS) entry which is preliminary data.</text>
</comment>
<evidence type="ECO:0000256" key="2">
    <source>
        <dbReference type="SAM" id="MobiDB-lite"/>
    </source>
</evidence>
<evidence type="ECO:0000313" key="4">
    <source>
        <dbReference type="EMBL" id="KAF9895259.1"/>
    </source>
</evidence>
<evidence type="ECO:0000259" key="3">
    <source>
        <dbReference type="Pfam" id="PF26082"/>
    </source>
</evidence>
<reference evidence="4" key="2">
    <citation type="submission" date="2020-02" db="EMBL/GenBank/DDBJ databases">
        <authorList>
            <person name="Gilchrist C.L.M."/>
            <person name="Chooi Y.-H."/>
        </authorList>
    </citation>
    <scope>NUCLEOTIDE SEQUENCE</scope>
    <source>
        <strain evidence="4">MST-FP2251</strain>
    </source>
</reference>
<protein>
    <recommendedName>
        <fullName evidence="3">Oxidoreductase acuF-like C2H2 type zinc-finger domain-containing protein</fullName>
    </recommendedName>
</protein>
<proteinExistence type="predicted"/>
<dbReference type="PANTHER" id="PTHR35391">
    <property type="entry name" value="C2H2-TYPE DOMAIN-CONTAINING PROTEIN-RELATED"/>
    <property type="match status" value="1"/>
</dbReference>
<dbReference type="AlphaFoldDB" id="A0AAD4GYU5"/>
<organism evidence="4 5">
    <name type="scientific">Aspergillus nanangensis</name>
    <dbReference type="NCBI Taxonomy" id="2582783"/>
    <lineage>
        <taxon>Eukaryota</taxon>
        <taxon>Fungi</taxon>
        <taxon>Dikarya</taxon>
        <taxon>Ascomycota</taxon>
        <taxon>Pezizomycotina</taxon>
        <taxon>Eurotiomycetes</taxon>
        <taxon>Eurotiomycetidae</taxon>
        <taxon>Eurotiales</taxon>
        <taxon>Aspergillaceae</taxon>
        <taxon>Aspergillus</taxon>
        <taxon>Aspergillus subgen. Circumdati</taxon>
    </lineage>
</organism>
<dbReference type="EMBL" id="VCAU01000001">
    <property type="protein sequence ID" value="KAF9895259.1"/>
    <property type="molecule type" value="Genomic_DNA"/>
</dbReference>
<feature type="coiled-coil region" evidence="1">
    <location>
        <begin position="68"/>
        <end position="99"/>
    </location>
</feature>